<dbReference type="Gene3D" id="3.40.50.1820">
    <property type="entry name" value="alpha/beta hydrolase"/>
    <property type="match status" value="1"/>
</dbReference>
<name>A0A4Q5M2G3_9BACT</name>
<keyword evidence="3" id="KW-1185">Reference proteome</keyword>
<keyword evidence="2" id="KW-0378">Hydrolase</keyword>
<dbReference type="InterPro" id="IPR051049">
    <property type="entry name" value="Dienelactone_hydrolase-like"/>
</dbReference>
<protein>
    <submittedName>
        <fullName evidence="2">Dienelactone hydrolase family protein</fullName>
    </submittedName>
</protein>
<comment type="caution">
    <text evidence="2">The sequence shown here is derived from an EMBL/GenBank/DDBJ whole genome shotgun (WGS) entry which is preliminary data.</text>
</comment>
<reference evidence="2 3" key="1">
    <citation type="submission" date="2019-02" db="EMBL/GenBank/DDBJ databases">
        <title>Bacterial novel species Emticicia sp. 17J42-9 isolated from soil.</title>
        <authorList>
            <person name="Jung H.-Y."/>
        </authorList>
    </citation>
    <scope>NUCLEOTIDE SEQUENCE [LARGE SCALE GENOMIC DNA]</scope>
    <source>
        <strain evidence="2 3">17J42-9</strain>
    </source>
</reference>
<dbReference type="SUPFAM" id="SSF53474">
    <property type="entry name" value="alpha/beta-Hydrolases"/>
    <property type="match status" value="1"/>
</dbReference>
<accession>A0A4Q5M2G3</accession>
<dbReference type="PANTHER" id="PTHR46623">
    <property type="entry name" value="CARBOXYMETHYLENEBUTENOLIDASE-RELATED"/>
    <property type="match status" value="1"/>
</dbReference>
<feature type="domain" description="Dienelactone hydrolase" evidence="1">
    <location>
        <begin position="74"/>
        <end position="283"/>
    </location>
</feature>
<dbReference type="AlphaFoldDB" id="A0A4Q5M2G3"/>
<evidence type="ECO:0000313" key="2">
    <source>
        <dbReference type="EMBL" id="RYU96468.1"/>
    </source>
</evidence>
<dbReference type="Proteomes" id="UP000293162">
    <property type="component" value="Unassembled WGS sequence"/>
</dbReference>
<dbReference type="PANTHER" id="PTHR46623:SF6">
    <property type="entry name" value="ALPHA_BETA-HYDROLASES SUPERFAMILY PROTEIN"/>
    <property type="match status" value="1"/>
</dbReference>
<dbReference type="InterPro" id="IPR002925">
    <property type="entry name" value="Dienelactn_hydro"/>
</dbReference>
<dbReference type="EMBL" id="SEWF01000007">
    <property type="protein sequence ID" value="RYU96468.1"/>
    <property type="molecule type" value="Genomic_DNA"/>
</dbReference>
<evidence type="ECO:0000313" key="3">
    <source>
        <dbReference type="Proteomes" id="UP000293162"/>
    </source>
</evidence>
<dbReference type="InterPro" id="IPR029058">
    <property type="entry name" value="AB_hydrolase_fold"/>
</dbReference>
<gene>
    <name evidence="2" type="ORF">EWM59_06535</name>
</gene>
<sequence>MNQEIINLFDEYTHKPLRREEFMKRLARLTGSTAAALAVLPLLEVNYAHAATVKEEDDDLTIESITYAGDDTTMRGYLTKPKNATGKLGSVIVIHENRGLNPHIKDVARRVAKAGYLAVAVDALSPFGGTPVNEDEARGLFAKLDAQKNLNNFLKGLDYVRSRPESNGKTACVGFCWGGGLANQLAVNSPELNAAVAYYGRQADAADVPKIKAKLQLHYGGLDERVNAGIPAYEAALKAAGTQYELYVYEGANHAFNNDTAPTRYNPEAAKLAWERTLKLFKDSLS</sequence>
<dbReference type="OrthoDB" id="9771666at2"/>
<dbReference type="RefSeq" id="WP_130020143.1">
    <property type="nucleotide sequence ID" value="NZ_SEWF01000007.1"/>
</dbReference>
<evidence type="ECO:0000259" key="1">
    <source>
        <dbReference type="Pfam" id="PF01738"/>
    </source>
</evidence>
<organism evidence="2 3">
    <name type="scientific">Emticicia agri</name>
    <dbReference type="NCBI Taxonomy" id="2492393"/>
    <lineage>
        <taxon>Bacteria</taxon>
        <taxon>Pseudomonadati</taxon>
        <taxon>Bacteroidota</taxon>
        <taxon>Cytophagia</taxon>
        <taxon>Cytophagales</taxon>
        <taxon>Leadbetterellaceae</taxon>
        <taxon>Emticicia</taxon>
    </lineage>
</organism>
<dbReference type="GO" id="GO:0016787">
    <property type="term" value="F:hydrolase activity"/>
    <property type="evidence" value="ECO:0007669"/>
    <property type="project" value="UniProtKB-KW"/>
</dbReference>
<dbReference type="Pfam" id="PF01738">
    <property type="entry name" value="DLH"/>
    <property type="match status" value="1"/>
</dbReference>
<proteinExistence type="predicted"/>